<dbReference type="OrthoDB" id="2291025at2759"/>
<keyword evidence="2" id="KW-1185">Reference proteome</keyword>
<sequence length="253" mass="28433">MSICSLPSLASSTSHLTQENLRRLSALNATHSDDHGRTELVRRYCASLNDLYSPRQRRYEETAAYIIRGPGGMVHLEHQIRRSATTCNIAIDAQPLPFPYHNDTIFLPANNADIELSQGNNLPGVKRSQSTLSSHRLSSDVWWQDISRSHSCSSYIPRGGSVTPLYLHTIDEDTVVSDNDYVSSIKNWNGFQGYPAEYVERYPAAICPFQPDCSSPPPPPPSTIAFHDAPSCFASLCKILKRLWRRKSRMRRG</sequence>
<dbReference type="EMBL" id="MCGN01000004">
    <property type="protein sequence ID" value="ORY97529.1"/>
    <property type="molecule type" value="Genomic_DNA"/>
</dbReference>
<accession>A0A1X2HF39</accession>
<dbReference type="AlphaFoldDB" id="A0A1X2HF39"/>
<dbReference type="InParanoid" id="A0A1X2HF39"/>
<proteinExistence type="predicted"/>
<comment type="caution">
    <text evidence="1">The sequence shown here is derived from an EMBL/GenBank/DDBJ whole genome shotgun (WGS) entry which is preliminary data.</text>
</comment>
<protein>
    <submittedName>
        <fullName evidence="1">Uncharacterized protein</fullName>
    </submittedName>
</protein>
<gene>
    <name evidence="1" type="ORF">BCR43DRAFT_513923</name>
</gene>
<evidence type="ECO:0000313" key="2">
    <source>
        <dbReference type="Proteomes" id="UP000242180"/>
    </source>
</evidence>
<name>A0A1X2HF39_SYNRA</name>
<reference evidence="1 2" key="1">
    <citation type="submission" date="2016-07" db="EMBL/GenBank/DDBJ databases">
        <title>Pervasive Adenine N6-methylation of Active Genes in Fungi.</title>
        <authorList>
            <consortium name="DOE Joint Genome Institute"/>
            <person name="Mondo S.J."/>
            <person name="Dannebaum R.O."/>
            <person name="Kuo R.C."/>
            <person name="Labutti K."/>
            <person name="Haridas S."/>
            <person name="Kuo A."/>
            <person name="Salamov A."/>
            <person name="Ahrendt S.R."/>
            <person name="Lipzen A."/>
            <person name="Sullivan W."/>
            <person name="Andreopoulos W.B."/>
            <person name="Clum A."/>
            <person name="Lindquist E."/>
            <person name="Daum C."/>
            <person name="Ramamoorthy G.K."/>
            <person name="Gryganskyi A."/>
            <person name="Culley D."/>
            <person name="Magnuson J.K."/>
            <person name="James T.Y."/>
            <person name="O'Malley M.A."/>
            <person name="Stajich J.E."/>
            <person name="Spatafora J.W."/>
            <person name="Visel A."/>
            <person name="Grigoriev I.V."/>
        </authorList>
    </citation>
    <scope>NUCLEOTIDE SEQUENCE [LARGE SCALE GENOMIC DNA]</scope>
    <source>
        <strain evidence="1 2">NRRL 2496</strain>
    </source>
</reference>
<organism evidence="1 2">
    <name type="scientific">Syncephalastrum racemosum</name>
    <name type="common">Filamentous fungus</name>
    <dbReference type="NCBI Taxonomy" id="13706"/>
    <lineage>
        <taxon>Eukaryota</taxon>
        <taxon>Fungi</taxon>
        <taxon>Fungi incertae sedis</taxon>
        <taxon>Mucoromycota</taxon>
        <taxon>Mucoromycotina</taxon>
        <taxon>Mucoromycetes</taxon>
        <taxon>Mucorales</taxon>
        <taxon>Syncephalastraceae</taxon>
        <taxon>Syncephalastrum</taxon>
    </lineage>
</organism>
<dbReference type="Proteomes" id="UP000242180">
    <property type="component" value="Unassembled WGS sequence"/>
</dbReference>
<evidence type="ECO:0000313" key="1">
    <source>
        <dbReference type="EMBL" id="ORY97529.1"/>
    </source>
</evidence>